<name>A0ABT2GYV0_9MICO</name>
<dbReference type="RefSeq" id="WP_259537101.1">
    <property type="nucleotide sequence ID" value="NZ_JANLCJ010000001.1"/>
</dbReference>
<evidence type="ECO:0000313" key="2">
    <source>
        <dbReference type="Proteomes" id="UP001165586"/>
    </source>
</evidence>
<dbReference type="Proteomes" id="UP001165586">
    <property type="component" value="Unassembled WGS sequence"/>
</dbReference>
<reference evidence="1" key="1">
    <citation type="submission" date="2022-08" db="EMBL/GenBank/DDBJ databases">
        <authorList>
            <person name="Deng Y."/>
            <person name="Han X.-F."/>
            <person name="Zhang Y.-Q."/>
        </authorList>
    </citation>
    <scope>NUCLEOTIDE SEQUENCE</scope>
    <source>
        <strain evidence="1">CPCC 203386</strain>
    </source>
</reference>
<proteinExistence type="predicted"/>
<sequence length="144" mass="15163">MWSDLPVDVDVIAVPAGVSDQWPMLAVHVERTRAGESVHFLVSDASPVVYIGPVVLGIDMLTSEAGECMTFVARFDIGQCTVSTAGGGVATAHPDAVVEFHEGVVTVRTRLGARWDAHDSPVGFCLIDGVPYQVDVPVTVSTTG</sequence>
<keyword evidence="2" id="KW-1185">Reference proteome</keyword>
<protein>
    <submittedName>
        <fullName evidence="1">Uncharacterized protein</fullName>
    </submittedName>
</protein>
<dbReference type="EMBL" id="JANLCJ010000001">
    <property type="protein sequence ID" value="MCS5732477.1"/>
    <property type="molecule type" value="Genomic_DNA"/>
</dbReference>
<accession>A0ABT2GYV0</accession>
<evidence type="ECO:0000313" key="1">
    <source>
        <dbReference type="EMBL" id="MCS5732477.1"/>
    </source>
</evidence>
<gene>
    <name evidence="1" type="ORF">N1032_01795</name>
</gene>
<comment type="caution">
    <text evidence="1">The sequence shown here is derived from an EMBL/GenBank/DDBJ whole genome shotgun (WGS) entry which is preliminary data.</text>
</comment>
<organism evidence="1 2">
    <name type="scientific">Herbiconiux daphne</name>
    <dbReference type="NCBI Taxonomy" id="2970914"/>
    <lineage>
        <taxon>Bacteria</taxon>
        <taxon>Bacillati</taxon>
        <taxon>Actinomycetota</taxon>
        <taxon>Actinomycetes</taxon>
        <taxon>Micrococcales</taxon>
        <taxon>Microbacteriaceae</taxon>
        <taxon>Herbiconiux</taxon>
    </lineage>
</organism>